<dbReference type="GO" id="GO:0022857">
    <property type="term" value="F:transmembrane transporter activity"/>
    <property type="evidence" value="ECO:0007669"/>
    <property type="project" value="InterPro"/>
</dbReference>
<dbReference type="InterPro" id="IPR011701">
    <property type="entry name" value="MFS"/>
</dbReference>
<feature type="transmembrane region" description="Helical" evidence="4">
    <location>
        <begin position="306"/>
        <end position="327"/>
    </location>
</feature>
<feature type="transmembrane region" description="Helical" evidence="4">
    <location>
        <begin position="333"/>
        <end position="359"/>
    </location>
</feature>
<dbReference type="OrthoDB" id="6499973at2759"/>
<evidence type="ECO:0000256" key="4">
    <source>
        <dbReference type="SAM" id="Phobius"/>
    </source>
</evidence>
<protein>
    <submittedName>
        <fullName evidence="5">LANO_0H25092g1_1</fullName>
    </submittedName>
</protein>
<name>A0A1G4KNV6_9SACH</name>
<keyword evidence="6" id="KW-1185">Reference proteome</keyword>
<dbReference type="AlphaFoldDB" id="A0A1G4KNV6"/>
<dbReference type="SUPFAM" id="SSF103473">
    <property type="entry name" value="MFS general substrate transporter"/>
    <property type="match status" value="1"/>
</dbReference>
<dbReference type="Proteomes" id="UP000189911">
    <property type="component" value="Chromosome H"/>
</dbReference>
<sequence length="469" mass="51729">MTLTSKIPSEESASQDVEKLSQGSKKQPETEEPSGVMRWLVVLACFIYNITCWGANSSYAIYIEQYINNGTFEGGNELHFSAIGGIAFGAGLLFAPIITWLYRRFSVQAVIAIGIVFQAVAFMLAAYSKKLWQLYLTQGVLLSFGLAFMFIPSITLIPFWFYKQRALAMGIATSGSGIGGIAFNLGMQRMIQVRSVKWALIVQFIVCFVLNCIALVFTRTRESTGSKNAVNRIQLFDKQLFSNIGFWLLMGWVSFTMLGYVVVLYTLSAFTVGLGYSARQGSYVSCMISVGWTVGRPMVGYLSDRFGVLSVGTIVHLVLALLCWAMWIPCSNLATAIAFGLLQGIFMGTIWATVGSTVARVVGLKKMSVTFSFVWIFVAAFGMVSPIIGLKLSSEGSDGSDYVNTAIFSGFGYFGGALCQWLLRGYIIARDKLIRSEKVENDANELHYQTKPVEVFKSLFQVTNLPRKV</sequence>
<dbReference type="GO" id="GO:0016020">
    <property type="term" value="C:membrane"/>
    <property type="evidence" value="ECO:0007669"/>
    <property type="project" value="UniProtKB-SubCell"/>
</dbReference>
<evidence type="ECO:0000256" key="3">
    <source>
        <dbReference type="SAM" id="MobiDB-lite"/>
    </source>
</evidence>
<dbReference type="CDD" id="cd17352">
    <property type="entry name" value="MFS_MCT_SLC16"/>
    <property type="match status" value="1"/>
</dbReference>
<comment type="subcellular location">
    <subcellularLocation>
        <location evidence="1">Membrane</location>
        <topology evidence="1">Multi-pass membrane protein</topology>
    </subcellularLocation>
</comment>
<feature type="transmembrane region" description="Helical" evidence="4">
    <location>
        <begin position="167"/>
        <end position="186"/>
    </location>
</feature>
<feature type="region of interest" description="Disordered" evidence="3">
    <location>
        <begin position="1"/>
        <end position="31"/>
    </location>
</feature>
<gene>
    <name evidence="5" type="ORF">LANO_0H25092G</name>
</gene>
<feature type="transmembrane region" description="Helical" evidence="4">
    <location>
        <begin position="82"/>
        <end position="102"/>
    </location>
</feature>
<organism evidence="5 6">
    <name type="scientific">Lachancea nothofagi CBS 11611</name>
    <dbReference type="NCBI Taxonomy" id="1266666"/>
    <lineage>
        <taxon>Eukaryota</taxon>
        <taxon>Fungi</taxon>
        <taxon>Dikarya</taxon>
        <taxon>Ascomycota</taxon>
        <taxon>Saccharomycotina</taxon>
        <taxon>Saccharomycetes</taxon>
        <taxon>Saccharomycetales</taxon>
        <taxon>Saccharomycetaceae</taxon>
        <taxon>Lachancea</taxon>
    </lineage>
</organism>
<feature type="transmembrane region" description="Helical" evidence="4">
    <location>
        <begin position="244"/>
        <end position="267"/>
    </location>
</feature>
<keyword evidence="4" id="KW-0812">Transmembrane</keyword>
<evidence type="ECO:0000313" key="6">
    <source>
        <dbReference type="Proteomes" id="UP000189911"/>
    </source>
</evidence>
<dbReference type="Pfam" id="PF07690">
    <property type="entry name" value="MFS_1"/>
    <property type="match status" value="1"/>
</dbReference>
<dbReference type="Gene3D" id="1.20.1250.20">
    <property type="entry name" value="MFS general substrate transporter like domains"/>
    <property type="match status" value="2"/>
</dbReference>
<feature type="transmembrane region" description="Helical" evidence="4">
    <location>
        <begin position="371"/>
        <end position="390"/>
    </location>
</feature>
<dbReference type="PANTHER" id="PTHR11360">
    <property type="entry name" value="MONOCARBOXYLATE TRANSPORTER"/>
    <property type="match status" value="1"/>
</dbReference>
<dbReference type="InterPro" id="IPR050327">
    <property type="entry name" value="Proton-linked_MCT"/>
</dbReference>
<feature type="transmembrane region" description="Helical" evidence="4">
    <location>
        <begin position="198"/>
        <end position="217"/>
    </location>
</feature>
<feature type="transmembrane region" description="Helical" evidence="4">
    <location>
        <begin position="402"/>
        <end position="423"/>
    </location>
</feature>
<dbReference type="InterPro" id="IPR036259">
    <property type="entry name" value="MFS_trans_sf"/>
</dbReference>
<evidence type="ECO:0000313" key="5">
    <source>
        <dbReference type="EMBL" id="SCV06236.1"/>
    </source>
</evidence>
<feature type="transmembrane region" description="Helical" evidence="4">
    <location>
        <begin position="108"/>
        <end position="127"/>
    </location>
</feature>
<reference evidence="6" key="1">
    <citation type="submission" date="2016-03" db="EMBL/GenBank/DDBJ databases">
        <authorList>
            <person name="Devillers Hugo."/>
        </authorList>
    </citation>
    <scope>NUCLEOTIDE SEQUENCE [LARGE SCALE GENOMIC DNA]</scope>
</reference>
<keyword evidence="4" id="KW-0472">Membrane</keyword>
<evidence type="ECO:0000256" key="2">
    <source>
        <dbReference type="ARBA" id="ARBA00006727"/>
    </source>
</evidence>
<evidence type="ECO:0000256" key="1">
    <source>
        <dbReference type="ARBA" id="ARBA00004141"/>
    </source>
</evidence>
<feature type="compositionally biased region" description="Polar residues" evidence="3">
    <location>
        <begin position="1"/>
        <end position="25"/>
    </location>
</feature>
<proteinExistence type="inferred from homology"/>
<feature type="transmembrane region" description="Helical" evidence="4">
    <location>
        <begin position="139"/>
        <end position="161"/>
    </location>
</feature>
<feature type="transmembrane region" description="Helical" evidence="4">
    <location>
        <begin position="39"/>
        <end position="62"/>
    </location>
</feature>
<dbReference type="EMBL" id="LT598447">
    <property type="protein sequence ID" value="SCV06236.1"/>
    <property type="molecule type" value="Genomic_DNA"/>
</dbReference>
<accession>A0A1G4KNV6</accession>
<comment type="similarity">
    <text evidence="2">Belongs to the major facilitator superfamily. Monocarboxylate porter (TC 2.A.1.13) family.</text>
</comment>
<dbReference type="PANTHER" id="PTHR11360:SF315">
    <property type="entry name" value="TRANSPORTER MCH2-RELATED"/>
    <property type="match status" value="1"/>
</dbReference>
<keyword evidence="4" id="KW-1133">Transmembrane helix</keyword>